<evidence type="ECO:0000259" key="5">
    <source>
        <dbReference type="PROSITE" id="PS50850"/>
    </source>
</evidence>
<dbReference type="OrthoDB" id="6499973at2759"/>
<feature type="transmembrane region" description="Helical" evidence="4">
    <location>
        <begin position="148"/>
        <end position="169"/>
    </location>
</feature>
<dbReference type="Gene3D" id="1.20.1250.20">
    <property type="entry name" value="MFS general substrate transporter like domains"/>
    <property type="match status" value="2"/>
</dbReference>
<dbReference type="InterPro" id="IPR011701">
    <property type="entry name" value="MFS"/>
</dbReference>
<feature type="transmembrane region" description="Helical" evidence="4">
    <location>
        <begin position="181"/>
        <end position="201"/>
    </location>
</feature>
<accession>A0A1J7JRK0</accession>
<dbReference type="PANTHER" id="PTHR11360">
    <property type="entry name" value="MONOCARBOXYLATE TRANSPORTER"/>
    <property type="match status" value="1"/>
</dbReference>
<dbReference type="InterPro" id="IPR050327">
    <property type="entry name" value="Proton-linked_MCT"/>
</dbReference>
<keyword evidence="4" id="KW-0472">Membrane</keyword>
<feature type="transmembrane region" description="Helical" evidence="4">
    <location>
        <begin position="255"/>
        <end position="279"/>
    </location>
</feature>
<dbReference type="EMBL" id="KV875095">
    <property type="protein sequence ID" value="OIW31996.1"/>
    <property type="molecule type" value="Genomic_DNA"/>
</dbReference>
<protein>
    <submittedName>
        <fullName evidence="6">MFS general substrate transporter</fullName>
    </submittedName>
</protein>
<dbReference type="InParanoid" id="A0A1J7JRK0"/>
<dbReference type="Pfam" id="PF07690">
    <property type="entry name" value="MFS_1"/>
    <property type="match status" value="1"/>
</dbReference>
<feature type="domain" description="Major facilitator superfamily (MFS) profile" evidence="5">
    <location>
        <begin position="57"/>
        <end position="436"/>
    </location>
</feature>
<feature type="transmembrane region" description="Helical" evidence="4">
    <location>
        <begin position="321"/>
        <end position="340"/>
    </location>
</feature>
<feature type="transmembrane region" description="Helical" evidence="4">
    <location>
        <begin position="96"/>
        <end position="118"/>
    </location>
</feature>
<dbReference type="AlphaFoldDB" id="A0A1J7JRK0"/>
<evidence type="ECO:0000256" key="3">
    <source>
        <dbReference type="SAM" id="MobiDB-lite"/>
    </source>
</evidence>
<dbReference type="GO" id="GO:0016020">
    <property type="term" value="C:membrane"/>
    <property type="evidence" value="ECO:0007669"/>
    <property type="project" value="UniProtKB-SubCell"/>
</dbReference>
<dbReference type="InterPro" id="IPR036259">
    <property type="entry name" value="MFS_trans_sf"/>
</dbReference>
<sequence length="443" mass="46700">MSDSAQPPKLGAGEAYLQQPDAEKANTSSDSASQHTLETPAVGPVGDAPDGGSRAWLVAAGTAGILFCTMGYANSFGVFQAYYMSHQLQNETPDRVAWIGSLQNFLIFASGAAGGPLFDRYGAKVIYPASVLYALAVMLTSLCKEYYQFMLAQGVLTGITMGLLMFPAMSAMPQYFNKKRGAAMGLAIAGSSLGGVIFPIALSKMLTGSNMGFGWSIRICGFIMVPILVFSCFTVKARLPPRKTSFFLPSAFKNILYDILLASIFCLLIGMFVPLIFIPSYAEQQGITPTLASYLVAMLNGASIFGRILPGIAADKFGRLNVLAVMGACTGILVFVWPKVSGTGGIIVFSIFFGFTSGAIVSGATVALSMCPDDLKDMGTWMGQGMAIASMSALLGPPVTGVMLEKFGGFTQVSIFGGVFTIGGSVLTMLAKTRTKEGIFGRI</sequence>
<dbReference type="Proteomes" id="UP000182658">
    <property type="component" value="Unassembled WGS sequence"/>
</dbReference>
<proteinExistence type="inferred from homology"/>
<keyword evidence="4" id="KW-1133">Transmembrane helix</keyword>
<dbReference type="CDD" id="cd17352">
    <property type="entry name" value="MFS_MCT_SLC16"/>
    <property type="match status" value="1"/>
</dbReference>
<gene>
    <name evidence="6" type="ORF">CONLIGDRAFT_667795</name>
</gene>
<feature type="compositionally biased region" description="Polar residues" evidence="3">
    <location>
        <begin position="25"/>
        <end position="37"/>
    </location>
</feature>
<feature type="transmembrane region" description="Helical" evidence="4">
    <location>
        <begin position="213"/>
        <end position="235"/>
    </location>
</feature>
<feature type="transmembrane region" description="Helical" evidence="4">
    <location>
        <begin position="55"/>
        <end position="76"/>
    </location>
</feature>
<evidence type="ECO:0000256" key="2">
    <source>
        <dbReference type="ARBA" id="ARBA00006727"/>
    </source>
</evidence>
<feature type="region of interest" description="Disordered" evidence="3">
    <location>
        <begin position="1"/>
        <end position="48"/>
    </location>
</feature>
<dbReference type="SUPFAM" id="SSF103473">
    <property type="entry name" value="MFS general substrate transporter"/>
    <property type="match status" value="1"/>
</dbReference>
<feature type="transmembrane region" description="Helical" evidence="4">
    <location>
        <begin position="381"/>
        <end position="404"/>
    </location>
</feature>
<keyword evidence="4" id="KW-0812">Transmembrane</keyword>
<dbReference type="PROSITE" id="PS50850">
    <property type="entry name" value="MFS"/>
    <property type="match status" value="1"/>
</dbReference>
<feature type="transmembrane region" description="Helical" evidence="4">
    <location>
        <begin position="291"/>
        <end position="309"/>
    </location>
</feature>
<keyword evidence="7" id="KW-1185">Reference proteome</keyword>
<evidence type="ECO:0000313" key="7">
    <source>
        <dbReference type="Proteomes" id="UP000182658"/>
    </source>
</evidence>
<dbReference type="PANTHER" id="PTHR11360:SF319">
    <property type="entry name" value="MAJOR FACILITATOR SUPERFAMILY (MFS) PROFILE DOMAIN-CONTAINING PROTEIN"/>
    <property type="match status" value="1"/>
</dbReference>
<feature type="transmembrane region" description="Helical" evidence="4">
    <location>
        <begin position="346"/>
        <end position="369"/>
    </location>
</feature>
<reference evidence="6 7" key="1">
    <citation type="submission" date="2016-10" db="EMBL/GenBank/DDBJ databases">
        <title>Draft genome sequence of Coniochaeta ligniaria NRRL30616, a lignocellulolytic fungus for bioabatement of inhibitors in plant biomass hydrolysates.</title>
        <authorList>
            <consortium name="DOE Joint Genome Institute"/>
            <person name="Jimenez D.J."/>
            <person name="Hector R.E."/>
            <person name="Riley R."/>
            <person name="Sun H."/>
            <person name="Grigoriev I.V."/>
            <person name="Van Elsas J.D."/>
            <person name="Nichols N.N."/>
        </authorList>
    </citation>
    <scope>NUCLEOTIDE SEQUENCE [LARGE SCALE GENOMIC DNA]</scope>
    <source>
        <strain evidence="6 7">NRRL 30616</strain>
    </source>
</reference>
<evidence type="ECO:0000256" key="4">
    <source>
        <dbReference type="SAM" id="Phobius"/>
    </source>
</evidence>
<evidence type="ECO:0000256" key="1">
    <source>
        <dbReference type="ARBA" id="ARBA00004141"/>
    </source>
</evidence>
<dbReference type="InterPro" id="IPR020846">
    <property type="entry name" value="MFS_dom"/>
</dbReference>
<feature type="transmembrane region" description="Helical" evidence="4">
    <location>
        <begin position="410"/>
        <end position="431"/>
    </location>
</feature>
<comment type="similarity">
    <text evidence="2">Belongs to the major facilitator superfamily. Monocarboxylate porter (TC 2.A.1.13) family.</text>
</comment>
<name>A0A1J7JRK0_9PEZI</name>
<evidence type="ECO:0000313" key="6">
    <source>
        <dbReference type="EMBL" id="OIW31996.1"/>
    </source>
</evidence>
<comment type="subcellular location">
    <subcellularLocation>
        <location evidence="1">Membrane</location>
        <topology evidence="1">Multi-pass membrane protein</topology>
    </subcellularLocation>
</comment>
<dbReference type="GO" id="GO:0022857">
    <property type="term" value="F:transmembrane transporter activity"/>
    <property type="evidence" value="ECO:0007669"/>
    <property type="project" value="InterPro"/>
</dbReference>
<organism evidence="6 7">
    <name type="scientific">Coniochaeta ligniaria NRRL 30616</name>
    <dbReference type="NCBI Taxonomy" id="1408157"/>
    <lineage>
        <taxon>Eukaryota</taxon>
        <taxon>Fungi</taxon>
        <taxon>Dikarya</taxon>
        <taxon>Ascomycota</taxon>
        <taxon>Pezizomycotina</taxon>
        <taxon>Sordariomycetes</taxon>
        <taxon>Sordariomycetidae</taxon>
        <taxon>Coniochaetales</taxon>
        <taxon>Coniochaetaceae</taxon>
        <taxon>Coniochaeta</taxon>
    </lineage>
</organism>